<sequence length="378" mass="44406">MKLSYSAISTYLECPLQYKLIYIDKLKRLPKPYFSFGRSLHKATEFFYSAMLATPPTLSEFLKYYEENWESEGFESKEEEKKHFELGKKILDKFYEINSKDYKTPIAVEYNFNVDLEGIVLTGFIDRVDELPSGNLEIIDYKSGKRFPSINELNEDLQLSIYHIAAEKTWEILPEKLTIYHLRFNTPLSTQRKPEQIKEATKKILKVSNDIEKGKFEPKEHSFCPCDFPQYCPIFAHKYEIEKTPQMILGETDIPKAIKDYVQTKEKIKKLNAKANEIGDNIIRYCEDQGFSRVYGEEYSVTVSKVEKKGYEEDEVKKLLEDEDLWQNVLSFDSKKVKSLLEDPGMSYELKKEIKSLEKVISAYNQLRYSKLKEKKEN</sequence>
<dbReference type="Gene3D" id="3.90.320.10">
    <property type="match status" value="1"/>
</dbReference>
<feature type="domain" description="PD-(D/E)XK endonuclease-like" evidence="1">
    <location>
        <begin position="3"/>
        <end position="233"/>
    </location>
</feature>
<accession>X1L3D8</accession>
<dbReference type="InterPro" id="IPR011604">
    <property type="entry name" value="PDDEXK-like_dom_sf"/>
</dbReference>
<organism evidence="2">
    <name type="scientific">marine sediment metagenome</name>
    <dbReference type="NCBI Taxonomy" id="412755"/>
    <lineage>
        <taxon>unclassified sequences</taxon>
        <taxon>metagenomes</taxon>
        <taxon>ecological metagenomes</taxon>
    </lineage>
</organism>
<dbReference type="SUPFAM" id="SSF52980">
    <property type="entry name" value="Restriction endonuclease-like"/>
    <property type="match status" value="1"/>
</dbReference>
<protein>
    <recommendedName>
        <fullName evidence="1">PD-(D/E)XK endonuclease-like domain-containing protein</fullName>
    </recommendedName>
</protein>
<dbReference type="EMBL" id="BARV01000603">
    <property type="protein sequence ID" value="GAI00406.1"/>
    <property type="molecule type" value="Genomic_DNA"/>
</dbReference>
<dbReference type="AlphaFoldDB" id="X1L3D8"/>
<reference evidence="2" key="1">
    <citation type="journal article" date="2014" name="Front. Microbiol.">
        <title>High frequency of phylogenetically diverse reductive dehalogenase-homologous genes in deep subseafloor sedimentary metagenomes.</title>
        <authorList>
            <person name="Kawai M."/>
            <person name="Futagami T."/>
            <person name="Toyoda A."/>
            <person name="Takaki Y."/>
            <person name="Nishi S."/>
            <person name="Hori S."/>
            <person name="Arai W."/>
            <person name="Tsubouchi T."/>
            <person name="Morono Y."/>
            <person name="Uchiyama I."/>
            <person name="Ito T."/>
            <person name="Fujiyama A."/>
            <person name="Inagaki F."/>
            <person name="Takami H."/>
        </authorList>
    </citation>
    <scope>NUCLEOTIDE SEQUENCE</scope>
    <source>
        <strain evidence="2">Expedition CK06-06</strain>
    </source>
</reference>
<evidence type="ECO:0000313" key="2">
    <source>
        <dbReference type="EMBL" id="GAI00406.1"/>
    </source>
</evidence>
<dbReference type="InterPro" id="IPR011335">
    <property type="entry name" value="Restrct_endonuc-II-like"/>
</dbReference>
<evidence type="ECO:0000259" key="1">
    <source>
        <dbReference type="Pfam" id="PF12705"/>
    </source>
</evidence>
<gene>
    <name evidence="2" type="ORF">S06H3_02150</name>
</gene>
<dbReference type="InterPro" id="IPR038726">
    <property type="entry name" value="PDDEXK_AddAB-type"/>
</dbReference>
<proteinExistence type="predicted"/>
<dbReference type="Pfam" id="PF12705">
    <property type="entry name" value="PDDEXK_1"/>
    <property type="match status" value="1"/>
</dbReference>
<name>X1L3D8_9ZZZZ</name>
<comment type="caution">
    <text evidence="2">The sequence shown here is derived from an EMBL/GenBank/DDBJ whole genome shotgun (WGS) entry which is preliminary data.</text>
</comment>